<keyword evidence="6" id="KW-0998">Cell outer membrane</keyword>
<evidence type="ECO:0000256" key="1">
    <source>
        <dbReference type="ARBA" id="ARBA00004442"/>
    </source>
</evidence>
<evidence type="ECO:0000256" key="5">
    <source>
        <dbReference type="ARBA" id="ARBA00023136"/>
    </source>
</evidence>
<evidence type="ECO:0000256" key="2">
    <source>
        <dbReference type="ARBA" id="ARBA00022448"/>
    </source>
</evidence>
<gene>
    <name evidence="7" type="ORF">METZ01_LOCUS39516</name>
</gene>
<evidence type="ECO:0000313" key="7">
    <source>
        <dbReference type="EMBL" id="SUZ86662.1"/>
    </source>
</evidence>
<dbReference type="Gene3D" id="1.20.1600.10">
    <property type="entry name" value="Outer membrane efflux proteins (OEP)"/>
    <property type="match status" value="1"/>
</dbReference>
<evidence type="ECO:0000256" key="3">
    <source>
        <dbReference type="ARBA" id="ARBA00022452"/>
    </source>
</evidence>
<sequence>MKNCIFFIFLFVNINLYSQSNNSIELDLAQCLEIALENNLQLKRSEINKKIQKIGYDQSILSQIPSLNIFSNYGTNWGRSIDPTTNQFIGSEYSSSGIGLSSGMTLFSGFSVRNTIKQSKVLLEKSVFDLENTRNNVMLSVVSSYLSVLLTMDRLENAKFQLLSTQEQLSRINKLVEAGSLPITNRLNFEAQLAGDELSLIQQENAYRLSILQLKQIMLLETDKEIIISKPLVEISPSIVIQSNTNDIYNRAIDILPELKSAIKNVESSRYDLRIARSGRFPTVNVSSNFNTNYSSYANRPRQFYDGYTMQPMTVGYLTNNPIETVSALSPIPNVIGSDNDFTLVEQWKDYLSKSLSFSISFPIFNRYQTSSNIKRSKLNKQLADINVLEAKNQIRQTIETSYNDAIAASKSYSASLKQVQALEESFRIIKSQYNLGAINFTEYQVSNNNLVKAKNDLLSSKYDYIFKLKVLDFYQGKTLTF</sequence>
<keyword evidence="4" id="KW-0812">Transmembrane</keyword>
<dbReference type="InterPro" id="IPR003423">
    <property type="entry name" value="OMP_efflux"/>
</dbReference>
<reference evidence="7" key="1">
    <citation type="submission" date="2018-05" db="EMBL/GenBank/DDBJ databases">
        <authorList>
            <person name="Lanie J.A."/>
            <person name="Ng W.-L."/>
            <person name="Kazmierczak K.M."/>
            <person name="Andrzejewski T.M."/>
            <person name="Davidsen T.M."/>
            <person name="Wayne K.J."/>
            <person name="Tettelin H."/>
            <person name="Glass J.I."/>
            <person name="Rusch D."/>
            <person name="Podicherti R."/>
            <person name="Tsui H.-C.T."/>
            <person name="Winkler M.E."/>
        </authorList>
    </citation>
    <scope>NUCLEOTIDE SEQUENCE</scope>
</reference>
<name>A0A381R4M7_9ZZZZ</name>
<dbReference type="GO" id="GO:0009279">
    <property type="term" value="C:cell outer membrane"/>
    <property type="evidence" value="ECO:0007669"/>
    <property type="project" value="UniProtKB-SubCell"/>
</dbReference>
<evidence type="ECO:0008006" key="8">
    <source>
        <dbReference type="Google" id="ProtNLM"/>
    </source>
</evidence>
<dbReference type="EMBL" id="UINC01001693">
    <property type="protein sequence ID" value="SUZ86662.1"/>
    <property type="molecule type" value="Genomic_DNA"/>
</dbReference>
<keyword evidence="3" id="KW-1134">Transmembrane beta strand</keyword>
<dbReference type="SUPFAM" id="SSF56954">
    <property type="entry name" value="Outer membrane efflux proteins (OEP)"/>
    <property type="match status" value="1"/>
</dbReference>
<dbReference type="GO" id="GO:1990281">
    <property type="term" value="C:efflux pump complex"/>
    <property type="evidence" value="ECO:0007669"/>
    <property type="project" value="TreeGrafter"/>
</dbReference>
<dbReference type="Pfam" id="PF02321">
    <property type="entry name" value="OEP"/>
    <property type="match status" value="2"/>
</dbReference>
<accession>A0A381R4M7</accession>
<evidence type="ECO:0000256" key="4">
    <source>
        <dbReference type="ARBA" id="ARBA00022692"/>
    </source>
</evidence>
<protein>
    <recommendedName>
        <fullName evidence="8">TolC family protein</fullName>
    </recommendedName>
</protein>
<dbReference type="InterPro" id="IPR051906">
    <property type="entry name" value="TolC-like"/>
</dbReference>
<dbReference type="GO" id="GO:0015562">
    <property type="term" value="F:efflux transmembrane transporter activity"/>
    <property type="evidence" value="ECO:0007669"/>
    <property type="project" value="InterPro"/>
</dbReference>
<proteinExistence type="predicted"/>
<organism evidence="7">
    <name type="scientific">marine metagenome</name>
    <dbReference type="NCBI Taxonomy" id="408172"/>
    <lineage>
        <taxon>unclassified sequences</taxon>
        <taxon>metagenomes</taxon>
        <taxon>ecological metagenomes</taxon>
    </lineage>
</organism>
<keyword evidence="2" id="KW-0813">Transport</keyword>
<comment type="subcellular location">
    <subcellularLocation>
        <location evidence="1">Cell outer membrane</location>
    </subcellularLocation>
</comment>
<keyword evidence="5" id="KW-0472">Membrane</keyword>
<dbReference type="GO" id="GO:0015288">
    <property type="term" value="F:porin activity"/>
    <property type="evidence" value="ECO:0007669"/>
    <property type="project" value="TreeGrafter"/>
</dbReference>
<dbReference type="AlphaFoldDB" id="A0A381R4M7"/>
<dbReference type="PANTHER" id="PTHR30026:SF20">
    <property type="entry name" value="OUTER MEMBRANE PROTEIN TOLC"/>
    <property type="match status" value="1"/>
</dbReference>
<dbReference type="PANTHER" id="PTHR30026">
    <property type="entry name" value="OUTER MEMBRANE PROTEIN TOLC"/>
    <property type="match status" value="1"/>
</dbReference>
<evidence type="ECO:0000256" key="6">
    <source>
        <dbReference type="ARBA" id="ARBA00023237"/>
    </source>
</evidence>